<keyword evidence="2" id="KW-1185">Reference proteome</keyword>
<evidence type="ECO:0000313" key="3">
    <source>
        <dbReference type="WBParaSite" id="SCUD_0001775201-mRNA-1"/>
    </source>
</evidence>
<evidence type="ECO:0000313" key="1">
    <source>
        <dbReference type="EMBL" id="VDP64178.1"/>
    </source>
</evidence>
<reference evidence="1 2" key="2">
    <citation type="submission" date="2018-11" db="EMBL/GenBank/DDBJ databases">
        <authorList>
            <consortium name="Pathogen Informatics"/>
        </authorList>
    </citation>
    <scope>NUCLEOTIDE SEQUENCE [LARGE SCALE GENOMIC DNA]</scope>
    <source>
        <strain evidence="1">Dakar</strain>
        <strain evidence="2">Dakar, Senegal</strain>
    </source>
</reference>
<dbReference type="EMBL" id="UZAK01040162">
    <property type="protein sequence ID" value="VDP64178.1"/>
    <property type="molecule type" value="Genomic_DNA"/>
</dbReference>
<dbReference type="WBParaSite" id="SCUD_0001775201-mRNA-1">
    <property type="protein sequence ID" value="SCUD_0001775201-mRNA-1"/>
    <property type="gene ID" value="SCUD_0001775201"/>
</dbReference>
<reference evidence="3" key="1">
    <citation type="submission" date="2016-06" db="UniProtKB">
        <authorList>
            <consortium name="WormBaseParasite"/>
        </authorList>
    </citation>
    <scope>IDENTIFICATION</scope>
</reference>
<gene>
    <name evidence="1" type="ORF">SCUD_LOCUS17749</name>
</gene>
<sequence length="150" mass="17559">MDPGSSKHPSKQIVRSIIWEAAINHSEVTCKRPDHHDERQCKEANKKLKKRIIVYKQKYVQDLATTKKKSAREGTMKQSHDIMKKLAREYSKPGRLVKDKEGKMITEIQRQRDRWVEYFEEFLNRPAPFNLPDIEVASTDLPTDVTKPTI</sequence>
<protein>
    <submittedName>
        <fullName evidence="3">Transposase</fullName>
    </submittedName>
</protein>
<organism evidence="3">
    <name type="scientific">Schistosoma curassoni</name>
    <dbReference type="NCBI Taxonomy" id="6186"/>
    <lineage>
        <taxon>Eukaryota</taxon>
        <taxon>Metazoa</taxon>
        <taxon>Spiralia</taxon>
        <taxon>Lophotrochozoa</taxon>
        <taxon>Platyhelminthes</taxon>
        <taxon>Trematoda</taxon>
        <taxon>Digenea</taxon>
        <taxon>Strigeidida</taxon>
        <taxon>Schistosomatoidea</taxon>
        <taxon>Schistosomatidae</taxon>
        <taxon>Schistosoma</taxon>
    </lineage>
</organism>
<dbReference type="STRING" id="6186.A0A183KRR3"/>
<name>A0A183KRR3_9TREM</name>
<dbReference type="Proteomes" id="UP000279833">
    <property type="component" value="Unassembled WGS sequence"/>
</dbReference>
<accession>A0A183KRR3</accession>
<proteinExistence type="predicted"/>
<dbReference type="AlphaFoldDB" id="A0A183KRR3"/>
<evidence type="ECO:0000313" key="2">
    <source>
        <dbReference type="Proteomes" id="UP000279833"/>
    </source>
</evidence>